<dbReference type="InterPro" id="IPR004143">
    <property type="entry name" value="BPL_LPL_catalytic"/>
</dbReference>
<evidence type="ECO:0000256" key="2">
    <source>
        <dbReference type="ARBA" id="ARBA00022741"/>
    </source>
</evidence>
<dbReference type="Gene3D" id="3.30.930.10">
    <property type="entry name" value="Bira Bifunctional Protein, Domain 2"/>
    <property type="match status" value="1"/>
</dbReference>
<comment type="caution">
    <text evidence="5">Lacks conserved residue(s) required for the propagation of feature annotation.</text>
</comment>
<comment type="similarity">
    <text evidence="5">Belongs to the biotin--protein ligase family.</text>
</comment>
<dbReference type="EC" id="6.3.4.15" evidence="5"/>
<reference evidence="7" key="1">
    <citation type="submission" date="2021-10" db="EMBL/GenBank/DDBJ databases">
        <title>Anaerobic single-cell dispensing facilitates the cultivation of human gut bacteria.</title>
        <authorList>
            <person name="Afrizal A."/>
        </authorList>
    </citation>
    <scope>NUCLEOTIDE SEQUENCE</scope>
    <source>
        <strain evidence="7">CLA-AA-H274</strain>
    </source>
</reference>
<feature type="binding site" evidence="5">
    <location>
        <begin position="89"/>
        <end position="91"/>
    </location>
    <ligand>
        <name>biotin</name>
        <dbReference type="ChEBI" id="CHEBI:57586"/>
    </ligand>
</feature>
<keyword evidence="5" id="KW-0804">Transcription</keyword>
<comment type="catalytic activity">
    <reaction evidence="5">
        <text>biotin + L-lysyl-[protein] + ATP = N(6)-biotinyl-L-lysyl-[protein] + AMP + diphosphate + H(+)</text>
        <dbReference type="Rhea" id="RHEA:11756"/>
        <dbReference type="Rhea" id="RHEA-COMP:9752"/>
        <dbReference type="Rhea" id="RHEA-COMP:10505"/>
        <dbReference type="ChEBI" id="CHEBI:15378"/>
        <dbReference type="ChEBI" id="CHEBI:29969"/>
        <dbReference type="ChEBI" id="CHEBI:30616"/>
        <dbReference type="ChEBI" id="CHEBI:33019"/>
        <dbReference type="ChEBI" id="CHEBI:57586"/>
        <dbReference type="ChEBI" id="CHEBI:83144"/>
        <dbReference type="ChEBI" id="CHEBI:456215"/>
        <dbReference type="EC" id="6.3.4.15"/>
    </reaction>
</comment>
<keyword evidence="4 5" id="KW-0092">Biotin</keyword>
<protein>
    <recommendedName>
        <fullName evidence="5">Bifunctional ligase/repressor BirA</fullName>
    </recommendedName>
    <alternativeName>
        <fullName evidence="5">Biotin--[acetyl-CoA-carboxylase] ligase</fullName>
        <ecNumber evidence="5">6.3.4.15</ecNumber>
    </alternativeName>
    <alternativeName>
        <fullName evidence="5">Biotin--protein ligase</fullName>
    </alternativeName>
    <alternativeName>
        <fullName evidence="5">Biotin-[acetyl-CoA carboxylase] synthetase</fullName>
    </alternativeName>
</protein>
<evidence type="ECO:0000256" key="3">
    <source>
        <dbReference type="ARBA" id="ARBA00022840"/>
    </source>
</evidence>
<dbReference type="Gene3D" id="1.10.10.10">
    <property type="entry name" value="Winged helix-like DNA-binding domain superfamily/Winged helix DNA-binding domain"/>
    <property type="match status" value="1"/>
</dbReference>
<dbReference type="NCBIfam" id="TIGR00121">
    <property type="entry name" value="birA_ligase"/>
    <property type="match status" value="1"/>
</dbReference>
<dbReference type="GO" id="GO:0006355">
    <property type="term" value="P:regulation of DNA-templated transcription"/>
    <property type="evidence" value="ECO:0007669"/>
    <property type="project" value="UniProtKB-UniRule"/>
</dbReference>
<feature type="binding site" evidence="5">
    <location>
        <position position="184"/>
    </location>
    <ligand>
        <name>biotin</name>
        <dbReference type="ChEBI" id="CHEBI:57586"/>
    </ligand>
</feature>
<feature type="DNA-binding region" description="H-T-H motif" evidence="5">
    <location>
        <begin position="18"/>
        <end position="37"/>
    </location>
</feature>
<dbReference type="InterPro" id="IPR045864">
    <property type="entry name" value="aa-tRNA-synth_II/BPL/LPL"/>
</dbReference>
<dbReference type="HAMAP" id="MF_00978">
    <property type="entry name" value="Bifunct_BirA"/>
    <property type="match status" value="1"/>
</dbReference>
<name>A0AAE3ARG1_9FIRM</name>
<accession>A0AAE3ARG1</accession>
<dbReference type="InterPro" id="IPR013196">
    <property type="entry name" value="HTH_11"/>
</dbReference>
<keyword evidence="3 5" id="KW-0067">ATP-binding</keyword>
<dbReference type="InterPro" id="IPR030855">
    <property type="entry name" value="Bifunct_BirA"/>
</dbReference>
<dbReference type="PROSITE" id="PS51733">
    <property type="entry name" value="BPL_LPL_CATALYTIC"/>
    <property type="match status" value="1"/>
</dbReference>
<dbReference type="Pfam" id="PF03099">
    <property type="entry name" value="BPL_LplA_LipB"/>
    <property type="match status" value="1"/>
</dbReference>
<keyword evidence="5" id="KW-0805">Transcription regulation</keyword>
<dbReference type="GO" id="GO:0005524">
    <property type="term" value="F:ATP binding"/>
    <property type="evidence" value="ECO:0007669"/>
    <property type="project" value="UniProtKB-UniRule"/>
</dbReference>
<dbReference type="InterPro" id="IPR008988">
    <property type="entry name" value="Transcriptional_repressor_C"/>
</dbReference>
<dbReference type="GO" id="GO:0003677">
    <property type="term" value="F:DNA binding"/>
    <property type="evidence" value="ECO:0007669"/>
    <property type="project" value="UniProtKB-UniRule"/>
</dbReference>
<sequence length="325" mass="35895">MKTEILTCLKETDGYVSGQELCDRLGVSRTAVWKVIGQLREEGYEIEAVRSRGYRLCGAGDVLSEAEIASVLETKSLGRNLRFIDEIDSTNNEIRRMAENGAPDGTLAIAEIQTAGKGRRGRAWTSPRGSGIWMSFLLRPDFAPEYASMLTLVAAMSVEKGIREQTGLDCQIKWPNDIVLNGRKICGILTEMSTEEDSIRYVVVGIGINVNTKDFPEEISKTATSLAIETGHIVRRAPLVASILKAWEGFYETYKKTLDLSLLKEEYNSRLVNIGREVKVLAPKGDYLGISHGITDTGELIVETNGEMREVMSGEVSVRGIYGYV</sequence>
<dbReference type="EMBL" id="JAJEPU010000006">
    <property type="protein sequence ID" value="MCC2163932.1"/>
    <property type="molecule type" value="Genomic_DNA"/>
</dbReference>
<keyword evidence="8" id="KW-1185">Reference proteome</keyword>
<dbReference type="SUPFAM" id="SSF55681">
    <property type="entry name" value="Class II aaRS and biotin synthetases"/>
    <property type="match status" value="1"/>
</dbReference>
<evidence type="ECO:0000256" key="5">
    <source>
        <dbReference type="HAMAP-Rule" id="MF_00978"/>
    </source>
</evidence>
<dbReference type="GO" id="GO:0004077">
    <property type="term" value="F:biotin--[biotin carboxyl-carrier protein] ligase activity"/>
    <property type="evidence" value="ECO:0007669"/>
    <property type="project" value="UniProtKB-UniRule"/>
</dbReference>
<evidence type="ECO:0000256" key="1">
    <source>
        <dbReference type="ARBA" id="ARBA00022598"/>
    </source>
</evidence>
<dbReference type="AlphaFoldDB" id="A0AAE3ARG1"/>
<dbReference type="PANTHER" id="PTHR12835:SF5">
    <property type="entry name" value="BIOTIN--PROTEIN LIGASE"/>
    <property type="match status" value="1"/>
</dbReference>
<dbReference type="Pfam" id="PF02237">
    <property type="entry name" value="BPL_C"/>
    <property type="match status" value="1"/>
</dbReference>
<dbReference type="Proteomes" id="UP001198962">
    <property type="component" value="Unassembled WGS sequence"/>
</dbReference>
<dbReference type="InterPro" id="IPR036390">
    <property type="entry name" value="WH_DNA-bd_sf"/>
</dbReference>
<evidence type="ECO:0000313" key="8">
    <source>
        <dbReference type="Proteomes" id="UP001198962"/>
    </source>
</evidence>
<keyword evidence="5" id="KW-0238">DNA-binding</keyword>
<proteinExistence type="inferred from homology"/>
<dbReference type="SUPFAM" id="SSF50037">
    <property type="entry name" value="C-terminal domain of transcriptional repressors"/>
    <property type="match status" value="1"/>
</dbReference>
<dbReference type="PANTHER" id="PTHR12835">
    <property type="entry name" value="BIOTIN PROTEIN LIGASE"/>
    <property type="match status" value="1"/>
</dbReference>
<dbReference type="InterPro" id="IPR003142">
    <property type="entry name" value="BPL_C"/>
</dbReference>
<feature type="domain" description="BPL/LPL catalytic" evidence="6">
    <location>
        <begin position="57"/>
        <end position="255"/>
    </location>
</feature>
<dbReference type="RefSeq" id="WP_308450696.1">
    <property type="nucleotide sequence ID" value="NZ_JAJEPU010000006.1"/>
</dbReference>
<dbReference type="GO" id="GO:0005737">
    <property type="term" value="C:cytoplasm"/>
    <property type="evidence" value="ECO:0007669"/>
    <property type="project" value="TreeGrafter"/>
</dbReference>
<evidence type="ECO:0000259" key="6">
    <source>
        <dbReference type="PROSITE" id="PS51733"/>
    </source>
</evidence>
<dbReference type="Gene3D" id="2.30.30.100">
    <property type="match status" value="1"/>
</dbReference>
<dbReference type="InterPro" id="IPR036388">
    <property type="entry name" value="WH-like_DNA-bd_sf"/>
</dbReference>
<keyword evidence="2 5" id="KW-0547">Nucleotide-binding</keyword>
<organism evidence="7 8">
    <name type="scientific">Brotaphodocola catenula</name>
    <dbReference type="NCBI Taxonomy" id="2885361"/>
    <lineage>
        <taxon>Bacteria</taxon>
        <taxon>Bacillati</taxon>
        <taxon>Bacillota</taxon>
        <taxon>Clostridia</taxon>
        <taxon>Lachnospirales</taxon>
        <taxon>Lachnospiraceae</taxon>
        <taxon>Brotaphodocola</taxon>
    </lineage>
</organism>
<comment type="caution">
    <text evidence="7">The sequence shown here is derived from an EMBL/GenBank/DDBJ whole genome shotgun (WGS) entry which is preliminary data.</text>
</comment>
<keyword evidence="5" id="KW-0678">Repressor</keyword>
<dbReference type="CDD" id="cd16442">
    <property type="entry name" value="BPL"/>
    <property type="match status" value="1"/>
</dbReference>
<feature type="binding site" evidence="5">
    <location>
        <position position="113"/>
    </location>
    <ligand>
        <name>biotin</name>
        <dbReference type="ChEBI" id="CHEBI:57586"/>
    </ligand>
</feature>
<evidence type="ECO:0000256" key="4">
    <source>
        <dbReference type="ARBA" id="ARBA00023267"/>
    </source>
</evidence>
<gene>
    <name evidence="5" type="primary">birA</name>
    <name evidence="7" type="ORF">LKD32_03380</name>
</gene>
<dbReference type="SUPFAM" id="SSF46785">
    <property type="entry name" value="Winged helix' DNA-binding domain"/>
    <property type="match status" value="1"/>
</dbReference>
<dbReference type="GO" id="GO:0016740">
    <property type="term" value="F:transferase activity"/>
    <property type="evidence" value="ECO:0007669"/>
    <property type="project" value="UniProtKB-ARBA"/>
</dbReference>
<keyword evidence="1 5" id="KW-0436">Ligase</keyword>
<evidence type="ECO:0000313" key="7">
    <source>
        <dbReference type="EMBL" id="MCC2163932.1"/>
    </source>
</evidence>
<comment type="function">
    <text evidence="5">Acts both as a biotin--[acetyl-CoA-carboxylase] ligase and a repressor.</text>
</comment>
<dbReference type="GO" id="GO:0009249">
    <property type="term" value="P:protein lipoylation"/>
    <property type="evidence" value="ECO:0007669"/>
    <property type="project" value="UniProtKB-ARBA"/>
</dbReference>
<dbReference type="Pfam" id="PF08279">
    <property type="entry name" value="HTH_11"/>
    <property type="match status" value="1"/>
</dbReference>
<dbReference type="InterPro" id="IPR004408">
    <property type="entry name" value="Biotin_CoA_COase_ligase"/>
</dbReference>